<dbReference type="OrthoDB" id="3792821at2759"/>
<organism evidence="2 3">
    <name type="scientific">Didymella pomorum</name>
    <dbReference type="NCBI Taxonomy" id="749634"/>
    <lineage>
        <taxon>Eukaryota</taxon>
        <taxon>Fungi</taxon>
        <taxon>Dikarya</taxon>
        <taxon>Ascomycota</taxon>
        <taxon>Pezizomycotina</taxon>
        <taxon>Dothideomycetes</taxon>
        <taxon>Pleosporomycetidae</taxon>
        <taxon>Pleosporales</taxon>
        <taxon>Pleosporineae</taxon>
        <taxon>Didymellaceae</taxon>
        <taxon>Didymella</taxon>
    </lineage>
</organism>
<accession>A0A9W8Z3X6</accession>
<gene>
    <name evidence="2" type="ORF">N0V91_010291</name>
</gene>
<dbReference type="EMBL" id="JAPEVA010000133">
    <property type="protein sequence ID" value="KAJ4398315.1"/>
    <property type="molecule type" value="Genomic_DNA"/>
</dbReference>
<evidence type="ECO:0000313" key="2">
    <source>
        <dbReference type="EMBL" id="KAJ4398315.1"/>
    </source>
</evidence>
<evidence type="ECO:0000313" key="3">
    <source>
        <dbReference type="Proteomes" id="UP001140510"/>
    </source>
</evidence>
<reference evidence="2" key="1">
    <citation type="submission" date="2022-10" db="EMBL/GenBank/DDBJ databases">
        <title>Tapping the CABI collections for fungal endophytes: first genome assemblies for Collariella, Neodidymelliopsis, Ascochyta clinopodiicola, Didymella pomorum, Didymosphaeria variabile, Neocosmospora piperis and Neocucurbitaria cava.</title>
        <authorList>
            <person name="Hill R."/>
        </authorList>
    </citation>
    <scope>NUCLEOTIDE SEQUENCE</scope>
    <source>
        <strain evidence="2">IMI 355091</strain>
    </source>
</reference>
<dbReference type="Proteomes" id="UP001140510">
    <property type="component" value="Unassembled WGS sequence"/>
</dbReference>
<name>A0A9W8Z3X6_9PLEO</name>
<evidence type="ECO:0000256" key="1">
    <source>
        <dbReference type="SAM" id="MobiDB-lite"/>
    </source>
</evidence>
<dbReference type="AlphaFoldDB" id="A0A9W8Z3X6"/>
<comment type="caution">
    <text evidence="2">The sequence shown here is derived from an EMBL/GenBank/DDBJ whole genome shotgun (WGS) entry which is preliminary data.</text>
</comment>
<proteinExistence type="predicted"/>
<protein>
    <submittedName>
        <fullName evidence="2">Uncharacterized protein</fullName>
    </submittedName>
</protein>
<feature type="compositionally biased region" description="Polar residues" evidence="1">
    <location>
        <begin position="15"/>
        <end position="27"/>
    </location>
</feature>
<keyword evidence="3" id="KW-1185">Reference proteome</keyword>
<sequence>MQIKLRPLHPPHAQGDQQHAAISSSADWRTTTDVHALNKLIKAQKAKFTRAMSKDTKKSDEFDILGLNADVDPELYRLDDELAALRKSEIEAHAIYTELMEMIQKRNQILAELLDERMGDEDDGDY</sequence>
<feature type="region of interest" description="Disordered" evidence="1">
    <location>
        <begin position="1"/>
        <end position="27"/>
    </location>
</feature>